<evidence type="ECO:0000256" key="9">
    <source>
        <dbReference type="ARBA" id="ARBA00022884"/>
    </source>
</evidence>
<evidence type="ECO:0000256" key="1">
    <source>
        <dbReference type="ARBA" id="ARBA00008226"/>
    </source>
</evidence>
<dbReference type="InterPro" id="IPR002314">
    <property type="entry name" value="aa-tRNA-synt_IIb"/>
</dbReference>
<keyword evidence="7 13" id="KW-0862">Zinc</keyword>
<dbReference type="Pfam" id="PF07973">
    <property type="entry name" value="tRNA_SAD"/>
    <property type="match status" value="1"/>
</dbReference>
<organism evidence="16 17">
    <name type="scientific">Candidatus Cryptobacteroides faecipullorum</name>
    <dbReference type="NCBI Taxonomy" id="2840764"/>
    <lineage>
        <taxon>Bacteria</taxon>
        <taxon>Pseudomonadati</taxon>
        <taxon>Bacteroidota</taxon>
        <taxon>Bacteroidia</taxon>
        <taxon>Bacteroidales</taxon>
        <taxon>Candidatus Cryptobacteroides</taxon>
    </lineage>
</organism>
<dbReference type="InterPro" id="IPR033728">
    <property type="entry name" value="ThrRS_core"/>
</dbReference>
<dbReference type="InterPro" id="IPR045864">
    <property type="entry name" value="aa-tRNA-synth_II/BPL/LPL"/>
</dbReference>
<dbReference type="InterPro" id="IPR004154">
    <property type="entry name" value="Anticodon-bd"/>
</dbReference>
<dbReference type="GO" id="GO:0046872">
    <property type="term" value="F:metal ion binding"/>
    <property type="evidence" value="ECO:0007669"/>
    <property type="project" value="UniProtKB-KW"/>
</dbReference>
<feature type="domain" description="TGS" evidence="15">
    <location>
        <begin position="1"/>
        <end position="70"/>
    </location>
</feature>
<proteinExistence type="inferred from homology"/>
<evidence type="ECO:0000256" key="11">
    <source>
        <dbReference type="ARBA" id="ARBA00023146"/>
    </source>
</evidence>
<comment type="similarity">
    <text evidence="1 13">Belongs to the class-II aminoacyl-tRNA synthetase family.</text>
</comment>
<dbReference type="FunFam" id="3.30.930.10:FF:000002">
    <property type="entry name" value="Threonine--tRNA ligase"/>
    <property type="match status" value="1"/>
</dbReference>
<dbReference type="HAMAP" id="MF_00184">
    <property type="entry name" value="Thr_tRNA_synth"/>
    <property type="match status" value="1"/>
</dbReference>
<name>A0A9D9I8M7_9BACT</name>
<dbReference type="Pfam" id="PF02824">
    <property type="entry name" value="TGS"/>
    <property type="match status" value="1"/>
</dbReference>
<evidence type="ECO:0000256" key="3">
    <source>
        <dbReference type="ARBA" id="ARBA00022555"/>
    </source>
</evidence>
<dbReference type="Gene3D" id="3.40.50.800">
    <property type="entry name" value="Anticodon-binding domain"/>
    <property type="match status" value="1"/>
</dbReference>
<dbReference type="PROSITE" id="PS51880">
    <property type="entry name" value="TGS"/>
    <property type="match status" value="1"/>
</dbReference>
<comment type="caution">
    <text evidence="13">Lacks conserved residue(s) required for the propagation of feature annotation.</text>
</comment>
<dbReference type="Pfam" id="PF00587">
    <property type="entry name" value="tRNA-synt_2b"/>
    <property type="match status" value="1"/>
</dbReference>
<dbReference type="InterPro" id="IPR012947">
    <property type="entry name" value="tRNA_SAD"/>
</dbReference>
<dbReference type="InterPro" id="IPR006195">
    <property type="entry name" value="aa-tRNA-synth_II"/>
</dbReference>
<keyword evidence="9 13" id="KW-0694">RNA-binding</keyword>
<comment type="caution">
    <text evidence="16">The sequence shown here is derived from an EMBL/GenBank/DDBJ whole genome shotgun (WGS) entry which is preliminary data.</text>
</comment>
<dbReference type="InterPro" id="IPR004095">
    <property type="entry name" value="TGS"/>
</dbReference>
<dbReference type="NCBIfam" id="TIGR00418">
    <property type="entry name" value="thrS"/>
    <property type="match status" value="1"/>
</dbReference>
<evidence type="ECO:0000256" key="7">
    <source>
        <dbReference type="ARBA" id="ARBA00022833"/>
    </source>
</evidence>
<keyword evidence="4 13" id="KW-0436">Ligase</keyword>
<reference evidence="16" key="1">
    <citation type="submission" date="2020-10" db="EMBL/GenBank/DDBJ databases">
        <authorList>
            <person name="Gilroy R."/>
        </authorList>
    </citation>
    <scope>NUCLEOTIDE SEQUENCE</scope>
    <source>
        <strain evidence="16">B1-15692</strain>
    </source>
</reference>
<dbReference type="Gene3D" id="3.30.54.20">
    <property type="match status" value="1"/>
</dbReference>
<evidence type="ECO:0000256" key="10">
    <source>
        <dbReference type="ARBA" id="ARBA00022917"/>
    </source>
</evidence>
<evidence type="ECO:0000259" key="14">
    <source>
        <dbReference type="PROSITE" id="PS50862"/>
    </source>
</evidence>
<evidence type="ECO:0000259" key="15">
    <source>
        <dbReference type="PROSITE" id="PS51880"/>
    </source>
</evidence>
<dbReference type="SUPFAM" id="SSF81271">
    <property type="entry name" value="TGS-like"/>
    <property type="match status" value="1"/>
</dbReference>
<feature type="binding site" evidence="13">
    <location>
        <position position="527"/>
    </location>
    <ligand>
        <name>Zn(2+)</name>
        <dbReference type="ChEBI" id="CHEBI:29105"/>
        <note>catalytic</note>
    </ligand>
</feature>
<dbReference type="EMBL" id="JADIMH010000067">
    <property type="protein sequence ID" value="MBO8468029.1"/>
    <property type="molecule type" value="Genomic_DNA"/>
</dbReference>
<evidence type="ECO:0000313" key="17">
    <source>
        <dbReference type="Proteomes" id="UP000823660"/>
    </source>
</evidence>
<dbReference type="GO" id="GO:0000049">
    <property type="term" value="F:tRNA binding"/>
    <property type="evidence" value="ECO:0007669"/>
    <property type="project" value="UniProtKB-KW"/>
</dbReference>
<evidence type="ECO:0000256" key="13">
    <source>
        <dbReference type="HAMAP-Rule" id="MF_00184"/>
    </source>
</evidence>
<dbReference type="Gene3D" id="3.30.930.10">
    <property type="entry name" value="Bira Bifunctional Protein, Domain 2"/>
    <property type="match status" value="1"/>
</dbReference>
<dbReference type="FunFam" id="3.30.980.10:FF:000005">
    <property type="entry name" value="Threonyl-tRNA synthetase, mitochondrial"/>
    <property type="match status" value="1"/>
</dbReference>
<keyword evidence="6 13" id="KW-0547">Nucleotide-binding</keyword>
<evidence type="ECO:0000256" key="6">
    <source>
        <dbReference type="ARBA" id="ARBA00022741"/>
    </source>
</evidence>
<dbReference type="InterPro" id="IPR047246">
    <property type="entry name" value="ThrRS_anticodon"/>
</dbReference>
<keyword evidence="2 13" id="KW-0963">Cytoplasm</keyword>
<dbReference type="SUPFAM" id="SSF55681">
    <property type="entry name" value="Class II aaRS and biotin synthetases"/>
    <property type="match status" value="1"/>
</dbReference>
<dbReference type="GO" id="GO:0006435">
    <property type="term" value="P:threonyl-tRNA aminoacylation"/>
    <property type="evidence" value="ECO:0007669"/>
    <property type="project" value="UniProtKB-UniRule"/>
</dbReference>
<dbReference type="EC" id="6.1.1.3" evidence="13"/>
<feature type="binding site" evidence="13">
    <location>
        <position position="346"/>
    </location>
    <ligand>
        <name>Zn(2+)</name>
        <dbReference type="ChEBI" id="CHEBI:29105"/>
        <note>catalytic</note>
    </ligand>
</feature>
<dbReference type="SUPFAM" id="SSF52954">
    <property type="entry name" value="Class II aaRS ABD-related"/>
    <property type="match status" value="1"/>
</dbReference>
<evidence type="ECO:0000256" key="8">
    <source>
        <dbReference type="ARBA" id="ARBA00022840"/>
    </source>
</evidence>
<dbReference type="FunFam" id="3.40.50.800:FF:000001">
    <property type="entry name" value="Threonine--tRNA ligase"/>
    <property type="match status" value="1"/>
</dbReference>
<keyword evidence="3 13" id="KW-0820">tRNA-binding</keyword>
<dbReference type="AlphaFoldDB" id="A0A9D9I8M7"/>
<dbReference type="InterPro" id="IPR012675">
    <property type="entry name" value="Beta-grasp_dom_sf"/>
</dbReference>
<dbReference type="GO" id="GO:0005524">
    <property type="term" value="F:ATP binding"/>
    <property type="evidence" value="ECO:0007669"/>
    <property type="project" value="UniProtKB-UniRule"/>
</dbReference>
<dbReference type="InterPro" id="IPR002320">
    <property type="entry name" value="Thr-tRNA-ligase_IIa"/>
</dbReference>
<dbReference type="GO" id="GO:0004829">
    <property type="term" value="F:threonine-tRNA ligase activity"/>
    <property type="evidence" value="ECO:0007669"/>
    <property type="project" value="UniProtKB-UniRule"/>
</dbReference>
<comment type="subunit">
    <text evidence="13">Homodimer.</text>
</comment>
<feature type="domain" description="Aminoacyl-transfer RNA synthetases class-II family profile" evidence="14">
    <location>
        <begin position="251"/>
        <end position="550"/>
    </location>
</feature>
<keyword evidence="8 13" id="KW-0067">ATP-binding</keyword>
<dbReference type="PANTHER" id="PTHR11451">
    <property type="entry name" value="THREONINE-TRNA LIGASE"/>
    <property type="match status" value="1"/>
</dbReference>
<dbReference type="GO" id="GO:0005737">
    <property type="term" value="C:cytoplasm"/>
    <property type="evidence" value="ECO:0007669"/>
    <property type="project" value="UniProtKB-SubCell"/>
</dbReference>
<evidence type="ECO:0000256" key="2">
    <source>
        <dbReference type="ARBA" id="ARBA00022490"/>
    </source>
</evidence>
<dbReference type="PROSITE" id="PS50862">
    <property type="entry name" value="AA_TRNA_LIGASE_II"/>
    <property type="match status" value="1"/>
</dbReference>
<keyword evidence="10 13" id="KW-0648">Protein biosynthesis</keyword>
<dbReference type="Gene3D" id="3.10.20.30">
    <property type="match status" value="1"/>
</dbReference>
<evidence type="ECO:0000256" key="12">
    <source>
        <dbReference type="ARBA" id="ARBA00049515"/>
    </source>
</evidence>
<evidence type="ECO:0000256" key="5">
    <source>
        <dbReference type="ARBA" id="ARBA00022723"/>
    </source>
</evidence>
<comment type="catalytic activity">
    <reaction evidence="12 13">
        <text>tRNA(Thr) + L-threonine + ATP = L-threonyl-tRNA(Thr) + AMP + diphosphate + H(+)</text>
        <dbReference type="Rhea" id="RHEA:24624"/>
        <dbReference type="Rhea" id="RHEA-COMP:9670"/>
        <dbReference type="Rhea" id="RHEA-COMP:9704"/>
        <dbReference type="ChEBI" id="CHEBI:15378"/>
        <dbReference type="ChEBI" id="CHEBI:30616"/>
        <dbReference type="ChEBI" id="CHEBI:33019"/>
        <dbReference type="ChEBI" id="CHEBI:57926"/>
        <dbReference type="ChEBI" id="CHEBI:78442"/>
        <dbReference type="ChEBI" id="CHEBI:78534"/>
        <dbReference type="ChEBI" id="CHEBI:456215"/>
        <dbReference type="EC" id="6.1.1.3"/>
    </reaction>
</comment>
<dbReference type="SMART" id="SM00863">
    <property type="entry name" value="tRNA_SAD"/>
    <property type="match status" value="1"/>
</dbReference>
<dbReference type="Proteomes" id="UP000823660">
    <property type="component" value="Unassembled WGS sequence"/>
</dbReference>
<dbReference type="InterPro" id="IPR012676">
    <property type="entry name" value="TGS-like"/>
</dbReference>
<dbReference type="PANTHER" id="PTHR11451:SF44">
    <property type="entry name" value="THREONINE--TRNA LIGASE, CHLOROPLASTIC_MITOCHONDRIAL 2"/>
    <property type="match status" value="1"/>
</dbReference>
<comment type="cofactor">
    <cofactor evidence="13">
        <name>Zn(2+)</name>
        <dbReference type="ChEBI" id="CHEBI:29105"/>
    </cofactor>
    <text evidence="13">Binds 1 zinc ion per subunit.</text>
</comment>
<dbReference type="CDD" id="cd00771">
    <property type="entry name" value="ThrRS_core"/>
    <property type="match status" value="1"/>
</dbReference>
<keyword evidence="11 13" id="KW-0030">Aminoacyl-tRNA synthetase</keyword>
<dbReference type="Gene3D" id="3.30.980.10">
    <property type="entry name" value="Threonyl-trna Synthetase, Chain A, domain 2"/>
    <property type="match status" value="1"/>
</dbReference>
<sequence>MNVNITFPDGSVKTFEKGVTGYEIAQSISPRLAADVLAATVVFKDDARGKGTTYDLDRPINEDASIRFHKWEDDEAKHVFWHSSSHLLAQALESLYPGVKFGIGPAIENGFYYDVDLAGRQISESDLKAIEDKMMEFARTKEKFVRKEVSKAEALKTFREKGDEYKCELIGELEDGTISFYTNGSFTDLCRGPHLRDTSVIKAVKLTSIAGAYWRGDEKRNMLTRVYGISFPKKSMLDEYLAMMEEARKRDHRKLGREMELFAFSSRVGQGLPLWLPKGAELRERLENFLRKIQKSYGYLPVITPHIGNKDLYVTSGHYAKYGKDSFQPIHTPQEGEEFLLKPMNCPHHCEIYRTKPRSYKDLPLRYAEFGTVYRYEQSGELHGLTRVRGFTQDDAHLFCRPDQIKDEFCKVIDIILYVFKTLNFNEYIAQVSLRDPDHKDKYIGTDENWAKAEQAIIDAAAEKGLKTVVEYGEAAFYGPKLDFMVKDAIGRKWQLGTIQVDYNLPERFELEYTGSDGKKHRPVMIHRAPFGSLERFVAVLLEHTGGKLPLWLTPEQVNILPVSEKFTDYAKKVCELLNNSDIRAALDDRNETIGKRIRENELKRIPFLVVVGEKEQENNTLSVRRQGGKDEGTMTVDEFIRLVSDEVKDQLS</sequence>
<dbReference type="PRINTS" id="PR01047">
    <property type="entry name" value="TRNASYNTHTHR"/>
</dbReference>
<keyword evidence="5 13" id="KW-0479">Metal-binding</keyword>
<evidence type="ECO:0000256" key="4">
    <source>
        <dbReference type="ARBA" id="ARBA00022598"/>
    </source>
</evidence>
<gene>
    <name evidence="13 16" type="primary">thrS</name>
    <name evidence="16" type="ORF">IAB99_09780</name>
</gene>
<dbReference type="InterPro" id="IPR018163">
    <property type="entry name" value="Thr/Ala-tRNA-synth_IIc_edit"/>
</dbReference>
<comment type="subcellular location">
    <subcellularLocation>
        <location evidence="13">Cytoplasm</location>
    </subcellularLocation>
</comment>
<dbReference type="CDD" id="cd00860">
    <property type="entry name" value="ThrRS_anticodon"/>
    <property type="match status" value="1"/>
</dbReference>
<dbReference type="Pfam" id="PF03129">
    <property type="entry name" value="HGTP_anticodon"/>
    <property type="match status" value="1"/>
</dbReference>
<dbReference type="CDD" id="cd01667">
    <property type="entry name" value="TGS_ThrRS"/>
    <property type="match status" value="1"/>
</dbReference>
<evidence type="ECO:0000313" key="16">
    <source>
        <dbReference type="EMBL" id="MBO8468029.1"/>
    </source>
</evidence>
<dbReference type="FunFam" id="3.30.54.20:FF:000002">
    <property type="entry name" value="Threonine--tRNA ligase"/>
    <property type="match status" value="1"/>
</dbReference>
<accession>A0A9D9I8M7</accession>
<dbReference type="InterPro" id="IPR036621">
    <property type="entry name" value="Anticodon-bd_dom_sf"/>
</dbReference>
<protein>
    <recommendedName>
        <fullName evidence="13">Threonine--tRNA ligase</fullName>
        <ecNumber evidence="13">6.1.1.3</ecNumber>
    </recommendedName>
    <alternativeName>
        <fullName evidence="13">Threonyl-tRNA synthetase</fullName>
        <shortName evidence="13">ThrRS</shortName>
    </alternativeName>
</protein>
<reference evidence="16" key="2">
    <citation type="journal article" date="2021" name="PeerJ">
        <title>Extensive microbial diversity within the chicken gut microbiome revealed by metagenomics and culture.</title>
        <authorList>
            <person name="Gilroy R."/>
            <person name="Ravi A."/>
            <person name="Getino M."/>
            <person name="Pursley I."/>
            <person name="Horton D.L."/>
            <person name="Alikhan N.F."/>
            <person name="Baker D."/>
            <person name="Gharbi K."/>
            <person name="Hall N."/>
            <person name="Watson M."/>
            <person name="Adriaenssens E.M."/>
            <person name="Foster-Nyarko E."/>
            <person name="Jarju S."/>
            <person name="Secka A."/>
            <person name="Antonio M."/>
            <person name="Oren A."/>
            <person name="Chaudhuri R.R."/>
            <person name="La Ragione R."/>
            <person name="Hildebrand F."/>
            <person name="Pallen M.J."/>
        </authorList>
    </citation>
    <scope>NUCLEOTIDE SEQUENCE</scope>
    <source>
        <strain evidence="16">B1-15692</strain>
    </source>
</reference>
<dbReference type="SUPFAM" id="SSF55186">
    <property type="entry name" value="ThrRS/AlaRS common domain"/>
    <property type="match status" value="1"/>
</dbReference>
<feature type="binding site" evidence="13">
    <location>
        <position position="397"/>
    </location>
    <ligand>
        <name>Zn(2+)</name>
        <dbReference type="ChEBI" id="CHEBI:29105"/>
        <note>catalytic</note>
    </ligand>
</feature>